<dbReference type="InterPro" id="IPR001387">
    <property type="entry name" value="Cro/C1-type_HTH"/>
</dbReference>
<feature type="domain" description="HTH cro/C1-type" evidence="2">
    <location>
        <begin position="56"/>
        <end position="107"/>
    </location>
</feature>
<dbReference type="AlphaFoldDB" id="A0A6C0CZ04"/>
<dbReference type="SUPFAM" id="SSF47413">
    <property type="entry name" value="lambda repressor-like DNA-binding domains"/>
    <property type="match status" value="1"/>
</dbReference>
<dbReference type="InterPro" id="IPR010982">
    <property type="entry name" value="Lambda_DNA-bd_dom_sf"/>
</dbReference>
<keyword evidence="1" id="KW-0238">DNA-binding</keyword>
<proteinExistence type="predicted"/>
<dbReference type="PROSITE" id="PS50943">
    <property type="entry name" value="HTH_CROC1"/>
    <property type="match status" value="1"/>
</dbReference>
<dbReference type="GO" id="GO:0003677">
    <property type="term" value="F:DNA binding"/>
    <property type="evidence" value="ECO:0007669"/>
    <property type="project" value="UniProtKB-KW"/>
</dbReference>
<evidence type="ECO:0000259" key="2">
    <source>
        <dbReference type="PROSITE" id="PS50943"/>
    </source>
</evidence>
<reference evidence="3" key="1">
    <citation type="journal article" date="2020" name="Nature">
        <title>Giant virus diversity and host interactions through global metagenomics.</title>
        <authorList>
            <person name="Schulz F."/>
            <person name="Roux S."/>
            <person name="Paez-Espino D."/>
            <person name="Jungbluth S."/>
            <person name="Walsh D.A."/>
            <person name="Denef V.J."/>
            <person name="McMahon K.D."/>
            <person name="Konstantinidis K.T."/>
            <person name="Eloe-Fadrosh E.A."/>
            <person name="Kyrpides N.C."/>
            <person name="Woyke T."/>
        </authorList>
    </citation>
    <scope>NUCLEOTIDE SEQUENCE</scope>
    <source>
        <strain evidence="3">GVMAG-M-3300023174-102</strain>
    </source>
</reference>
<dbReference type="Pfam" id="PF01381">
    <property type="entry name" value="HTH_3"/>
    <property type="match status" value="1"/>
</dbReference>
<evidence type="ECO:0000256" key="1">
    <source>
        <dbReference type="ARBA" id="ARBA00023125"/>
    </source>
</evidence>
<dbReference type="SMART" id="SM00530">
    <property type="entry name" value="HTH_XRE"/>
    <property type="match status" value="1"/>
</dbReference>
<dbReference type="EMBL" id="MN739512">
    <property type="protein sequence ID" value="QHT09497.1"/>
    <property type="molecule type" value="Genomic_DNA"/>
</dbReference>
<evidence type="ECO:0000313" key="3">
    <source>
        <dbReference type="EMBL" id="QHT09497.1"/>
    </source>
</evidence>
<dbReference type="CDD" id="cd00093">
    <property type="entry name" value="HTH_XRE"/>
    <property type="match status" value="1"/>
</dbReference>
<accession>A0A6C0CZ04</accession>
<dbReference type="Gene3D" id="1.10.260.40">
    <property type="entry name" value="lambda repressor-like DNA-binding domains"/>
    <property type="match status" value="1"/>
</dbReference>
<dbReference type="GO" id="GO:0005634">
    <property type="term" value="C:nucleus"/>
    <property type="evidence" value="ECO:0007669"/>
    <property type="project" value="TreeGrafter"/>
</dbReference>
<name>A0A6C0CZ04_9ZZZZ</name>
<protein>
    <recommendedName>
        <fullName evidence="2">HTH cro/C1-type domain-containing protein</fullName>
    </recommendedName>
</protein>
<dbReference type="PANTHER" id="PTHR10245">
    <property type="entry name" value="ENDOTHELIAL DIFFERENTIATION-RELATED FACTOR 1 MULTIPROTEIN BRIDGING FACTOR 1"/>
    <property type="match status" value="1"/>
</dbReference>
<sequence>MNCQDWTPVIIGKKTISSKPTHSEISYVQKKQQKLDADNESVGAPPTVTHNFRLALQNARMAKKLSQEQLAQKIGIKKDIIQSYESGRAIPNAVYIQKMQNALGCVLPKN</sequence>
<dbReference type="PANTHER" id="PTHR10245:SF15">
    <property type="entry name" value="ENDOTHELIAL DIFFERENTIATION-RELATED FACTOR 1"/>
    <property type="match status" value="1"/>
</dbReference>
<organism evidence="3">
    <name type="scientific">viral metagenome</name>
    <dbReference type="NCBI Taxonomy" id="1070528"/>
    <lineage>
        <taxon>unclassified sequences</taxon>
        <taxon>metagenomes</taxon>
        <taxon>organismal metagenomes</taxon>
    </lineage>
</organism>